<accession>A0ABN6SBG0</accession>
<name>A0ABN6SBG0_9BIFI</name>
<evidence type="ECO:0000256" key="1">
    <source>
        <dbReference type="ARBA" id="ARBA00022649"/>
    </source>
</evidence>
<dbReference type="InterPro" id="IPR010985">
    <property type="entry name" value="Ribbon_hlx_hlx"/>
</dbReference>
<dbReference type="Gene3D" id="1.20.5.780">
    <property type="entry name" value="Single helix bin"/>
    <property type="match status" value="1"/>
</dbReference>
<keyword evidence="4" id="KW-1185">Reference proteome</keyword>
<reference evidence="3 4" key="1">
    <citation type="journal article" date="2023" name="Microbiol. Spectr.">
        <title>Symbiosis of Carpenter Bees with Uncharacterized Lactic Acid Bacteria Showing NAD Auxotrophy.</title>
        <authorList>
            <person name="Kawasaki S."/>
            <person name="Ozawa K."/>
            <person name="Mori T."/>
            <person name="Yamamoto A."/>
            <person name="Ito M."/>
            <person name="Ohkuma M."/>
            <person name="Sakamoto M."/>
            <person name="Matsutani M."/>
        </authorList>
    </citation>
    <scope>NUCLEOTIDE SEQUENCE [LARGE SCALE GENOMIC DNA]</scope>
    <source>
        <strain evidence="3 4">Kim37-2</strain>
    </source>
</reference>
<evidence type="ECO:0008006" key="5">
    <source>
        <dbReference type="Google" id="ProtNLM"/>
    </source>
</evidence>
<protein>
    <recommendedName>
        <fullName evidence="5">DUF1778 domain-containing protein</fullName>
    </recommendedName>
</protein>
<dbReference type="EMBL" id="AP026798">
    <property type="protein sequence ID" value="BDR52160.1"/>
    <property type="molecule type" value="Genomic_DNA"/>
</dbReference>
<dbReference type="PANTHER" id="PTHR35401:SF2">
    <property type="entry name" value="ABC-TYPE TRANSPORT SYSTEM"/>
    <property type="match status" value="1"/>
</dbReference>
<dbReference type="Pfam" id="PF08681">
    <property type="entry name" value="TacA1"/>
    <property type="match status" value="1"/>
</dbReference>
<proteinExistence type="inferred from homology"/>
<evidence type="ECO:0000313" key="3">
    <source>
        <dbReference type="EMBL" id="BDR52160.1"/>
    </source>
</evidence>
<dbReference type="SUPFAM" id="SSF47598">
    <property type="entry name" value="Ribbon-helix-helix"/>
    <property type="match status" value="1"/>
</dbReference>
<sequence>MTYNRGMASVAKNRKARLDIRLTDEERALIERAAELKASTLTQWTARHLLEAARRDIEEETSLRLASKDFDRFLEVLDEPTSGAANVADASSRVDELLNRDPEWA</sequence>
<organism evidence="3 4">
    <name type="scientific">Bombiscardovia nodaiensis</name>
    <dbReference type="NCBI Taxonomy" id="2932181"/>
    <lineage>
        <taxon>Bacteria</taxon>
        <taxon>Bacillati</taxon>
        <taxon>Actinomycetota</taxon>
        <taxon>Actinomycetes</taxon>
        <taxon>Bifidobacteriales</taxon>
        <taxon>Bifidobacteriaceae</taxon>
        <taxon>Bombiscardovia</taxon>
    </lineage>
</organism>
<evidence type="ECO:0000313" key="4">
    <source>
        <dbReference type="Proteomes" id="UP001321766"/>
    </source>
</evidence>
<dbReference type="Proteomes" id="UP001321766">
    <property type="component" value="Chromosome"/>
</dbReference>
<comment type="similarity">
    <text evidence="2">Belongs to the TacA antitoxin family.</text>
</comment>
<dbReference type="InterPro" id="IPR014795">
    <property type="entry name" value="TacA_1-like"/>
</dbReference>
<gene>
    <name evidence="3" type="ORF">KIM372_00670</name>
</gene>
<dbReference type="PANTHER" id="PTHR35401">
    <property type="entry name" value="COPG FAMILY HELIX-TURN-HELIX PROTEIN-RELATED-RELATED"/>
    <property type="match status" value="1"/>
</dbReference>
<evidence type="ECO:0000256" key="2">
    <source>
        <dbReference type="ARBA" id="ARBA00049988"/>
    </source>
</evidence>
<keyword evidence="1" id="KW-1277">Toxin-antitoxin system</keyword>